<dbReference type="HOGENOM" id="CLU_1617886_0_0_6"/>
<dbReference type="BioCyc" id="PHAL326442:PSHA_RS07205-MONOMER"/>
<reference evidence="2 3" key="1">
    <citation type="journal article" date="2005" name="Genome Res.">
        <title>Coping with cold: the genome of the versatile marine Antarctica bacterium Pseudoalteromonas haloplanktis TAC125.</title>
        <authorList>
            <person name="Medigue C."/>
            <person name="Krin E."/>
            <person name="Pascal G."/>
            <person name="Barbe V."/>
            <person name="Bernsel A."/>
            <person name="Bertin P."/>
            <person name="Cheung F."/>
            <person name="Cruveiller S."/>
            <person name="Damico S."/>
            <person name="Duilio A."/>
            <person name="Fang G."/>
            <person name="Feller G."/>
            <person name="Mangenot S."/>
            <person name="Marino G."/>
            <person name="Nilsson J."/>
            <person name="Parilli E."/>
            <person name="Rocha E."/>
            <person name="Rouy Z."/>
            <person name="Sekowska A."/>
            <person name="Tutino M.L."/>
            <person name="Vallenet D."/>
            <person name="von Heijne G."/>
            <person name="Danchin A."/>
        </authorList>
    </citation>
    <scope>NUCLEOTIDE SEQUENCE [LARGE SCALE GENOMIC DNA]</scope>
    <source>
        <strain evidence="3">TAC 125</strain>
    </source>
</reference>
<dbReference type="EMBL" id="CR954246">
    <property type="protein sequence ID" value="CAI86538.1"/>
    <property type="molecule type" value="Genomic_DNA"/>
</dbReference>
<dbReference type="KEGG" id="pha:PSHAa1463"/>
<gene>
    <name evidence="2" type="ordered locus">PSHAa1463</name>
</gene>
<dbReference type="eggNOG" id="ENOG5033969">
    <property type="taxonomic scope" value="Bacteria"/>
</dbReference>
<feature type="transmembrane region" description="Helical" evidence="1">
    <location>
        <begin position="6"/>
        <end position="28"/>
    </location>
</feature>
<keyword evidence="1" id="KW-1133">Transmembrane helix</keyword>
<proteinExistence type="predicted"/>
<evidence type="ECO:0000313" key="3">
    <source>
        <dbReference type="Proteomes" id="UP000006843"/>
    </source>
</evidence>
<keyword evidence="1" id="KW-0812">Transmembrane</keyword>
<name>Q3IGC3_PSET1</name>
<keyword evidence="3" id="KW-1185">Reference proteome</keyword>
<evidence type="ECO:0000313" key="2">
    <source>
        <dbReference type="EMBL" id="CAI86538.1"/>
    </source>
</evidence>
<organism evidence="2 3">
    <name type="scientific">Pseudoalteromonas translucida (strain TAC 125)</name>
    <dbReference type="NCBI Taxonomy" id="326442"/>
    <lineage>
        <taxon>Bacteria</taxon>
        <taxon>Pseudomonadati</taxon>
        <taxon>Pseudomonadota</taxon>
        <taxon>Gammaproteobacteria</taxon>
        <taxon>Alteromonadales</taxon>
        <taxon>Pseudoalteromonadaceae</taxon>
        <taxon>Pseudoalteromonas</taxon>
    </lineage>
</organism>
<keyword evidence="1" id="KW-0472">Membrane</keyword>
<dbReference type="STRING" id="326442.PSHAa1463"/>
<evidence type="ECO:0000256" key="1">
    <source>
        <dbReference type="SAM" id="Phobius"/>
    </source>
</evidence>
<dbReference type="Proteomes" id="UP000006843">
    <property type="component" value="Chromosome I"/>
</dbReference>
<sequence>MTWIEVVDSALKIGLGAFIGAGTGYLTLKMNHKHEIKKIKIDRAHKKLDEINLLYIDFSVQSHRLIEIFEYKSCDTTSSDYIDYLTIFHKLQILSTERVKATATTTFNAVLAHIIANKQNGVGELHDQLRDEARKTLAVFQVVTRSDSKQCAI</sequence>
<protein>
    <submittedName>
        <fullName evidence="2">Uncharacterized protein</fullName>
    </submittedName>
</protein>
<accession>Q3IGC3</accession>
<dbReference type="AlphaFoldDB" id="Q3IGC3"/>